<sequence length="301" mass="34171">MDPLYGLSLALAFCLLFAVWYVFHRYRRSSRSRLPGFVFSATTTVRRHCTTNLELVVPTPPDFHHEAQPTIVRSFVPMRLRSPSGAASPMAMTERKAGKMKAFVVSPCPQPVVSPDRASLPGWNAPSSSSGSQAESSSRSERKHIPVSPSPGIPPAHENVSDWDTDLARASTSVQSTAGSEPSLGLILIRTLNSHPDKDNPGRDVITAWFQTNGDRRISYPPHFVEERRFVGDLFYHRRTDDQKKSQLWLWVESDVGHRWMSVKIGYRRADGKYLSYTETKKNPSWIDRVYFVRREKENRL</sequence>
<dbReference type="AlphaFoldDB" id="A0A5C3NND9"/>
<gene>
    <name evidence="3" type="ORF">K466DRAFT_606689</name>
</gene>
<evidence type="ECO:0000313" key="4">
    <source>
        <dbReference type="Proteomes" id="UP000308197"/>
    </source>
</evidence>
<dbReference type="Proteomes" id="UP000308197">
    <property type="component" value="Unassembled WGS sequence"/>
</dbReference>
<keyword evidence="4" id="KW-1185">Reference proteome</keyword>
<evidence type="ECO:0000313" key="3">
    <source>
        <dbReference type="EMBL" id="TFK78754.1"/>
    </source>
</evidence>
<dbReference type="EMBL" id="ML212344">
    <property type="protein sequence ID" value="TFK78754.1"/>
    <property type="molecule type" value="Genomic_DNA"/>
</dbReference>
<feature type="compositionally biased region" description="Low complexity" evidence="1">
    <location>
        <begin position="127"/>
        <end position="137"/>
    </location>
</feature>
<dbReference type="InParanoid" id="A0A5C3NND9"/>
<feature type="transmembrane region" description="Helical" evidence="2">
    <location>
        <begin position="6"/>
        <end position="23"/>
    </location>
</feature>
<evidence type="ECO:0000256" key="1">
    <source>
        <dbReference type="SAM" id="MobiDB-lite"/>
    </source>
</evidence>
<keyword evidence="2" id="KW-0472">Membrane</keyword>
<keyword evidence="2" id="KW-1133">Transmembrane helix</keyword>
<reference evidence="3 4" key="1">
    <citation type="journal article" date="2019" name="Nat. Ecol. Evol.">
        <title>Megaphylogeny resolves global patterns of mushroom evolution.</title>
        <authorList>
            <person name="Varga T."/>
            <person name="Krizsan K."/>
            <person name="Foldi C."/>
            <person name="Dima B."/>
            <person name="Sanchez-Garcia M."/>
            <person name="Sanchez-Ramirez S."/>
            <person name="Szollosi G.J."/>
            <person name="Szarkandi J.G."/>
            <person name="Papp V."/>
            <person name="Albert L."/>
            <person name="Andreopoulos W."/>
            <person name="Angelini C."/>
            <person name="Antonin V."/>
            <person name="Barry K.W."/>
            <person name="Bougher N.L."/>
            <person name="Buchanan P."/>
            <person name="Buyck B."/>
            <person name="Bense V."/>
            <person name="Catcheside P."/>
            <person name="Chovatia M."/>
            <person name="Cooper J."/>
            <person name="Damon W."/>
            <person name="Desjardin D."/>
            <person name="Finy P."/>
            <person name="Geml J."/>
            <person name="Haridas S."/>
            <person name="Hughes K."/>
            <person name="Justo A."/>
            <person name="Karasinski D."/>
            <person name="Kautmanova I."/>
            <person name="Kiss B."/>
            <person name="Kocsube S."/>
            <person name="Kotiranta H."/>
            <person name="LaButti K.M."/>
            <person name="Lechner B.E."/>
            <person name="Liimatainen K."/>
            <person name="Lipzen A."/>
            <person name="Lukacs Z."/>
            <person name="Mihaltcheva S."/>
            <person name="Morgado L.N."/>
            <person name="Niskanen T."/>
            <person name="Noordeloos M.E."/>
            <person name="Ohm R.A."/>
            <person name="Ortiz-Santana B."/>
            <person name="Ovrebo C."/>
            <person name="Racz N."/>
            <person name="Riley R."/>
            <person name="Savchenko A."/>
            <person name="Shiryaev A."/>
            <person name="Soop K."/>
            <person name="Spirin V."/>
            <person name="Szebenyi C."/>
            <person name="Tomsovsky M."/>
            <person name="Tulloss R.E."/>
            <person name="Uehling J."/>
            <person name="Grigoriev I.V."/>
            <person name="Vagvolgyi C."/>
            <person name="Papp T."/>
            <person name="Martin F.M."/>
            <person name="Miettinen O."/>
            <person name="Hibbett D.S."/>
            <person name="Nagy L.G."/>
        </authorList>
    </citation>
    <scope>NUCLEOTIDE SEQUENCE [LARGE SCALE GENOMIC DNA]</scope>
    <source>
        <strain evidence="3 4">HHB13444</strain>
    </source>
</reference>
<feature type="region of interest" description="Disordered" evidence="1">
    <location>
        <begin position="115"/>
        <end position="160"/>
    </location>
</feature>
<protein>
    <submittedName>
        <fullName evidence="3">Uncharacterized protein</fullName>
    </submittedName>
</protein>
<evidence type="ECO:0000256" key="2">
    <source>
        <dbReference type="SAM" id="Phobius"/>
    </source>
</evidence>
<name>A0A5C3NND9_9APHY</name>
<accession>A0A5C3NND9</accession>
<proteinExistence type="predicted"/>
<keyword evidence="2" id="KW-0812">Transmembrane</keyword>
<organism evidence="3 4">
    <name type="scientific">Polyporus arcularius HHB13444</name>
    <dbReference type="NCBI Taxonomy" id="1314778"/>
    <lineage>
        <taxon>Eukaryota</taxon>
        <taxon>Fungi</taxon>
        <taxon>Dikarya</taxon>
        <taxon>Basidiomycota</taxon>
        <taxon>Agaricomycotina</taxon>
        <taxon>Agaricomycetes</taxon>
        <taxon>Polyporales</taxon>
        <taxon>Polyporaceae</taxon>
        <taxon>Polyporus</taxon>
    </lineage>
</organism>